<name>A0A0B7JBU3_9GAMM</name>
<dbReference type="GeneID" id="29944874"/>
<proteinExistence type="predicted"/>
<dbReference type="NCBIfam" id="NF033788">
    <property type="entry name" value="HTH_metalloreg"/>
    <property type="match status" value="1"/>
</dbReference>
<keyword evidence="2" id="KW-0238">DNA-binding</keyword>
<gene>
    <name evidence="4" type="ORF">C9J27_11080</name>
</gene>
<dbReference type="InterPro" id="IPR036388">
    <property type="entry name" value="WH-like_DNA-bd_sf"/>
</dbReference>
<dbReference type="RefSeq" id="WP_036794179.1">
    <property type="nucleotide sequence ID" value="NZ_JAUZMX010000001.1"/>
</dbReference>
<dbReference type="PROSITE" id="PS50987">
    <property type="entry name" value="HTH_ARSR_2"/>
    <property type="match status" value="1"/>
</dbReference>
<dbReference type="eggNOG" id="COG0640">
    <property type="taxonomic scope" value="Bacteria"/>
</dbReference>
<dbReference type="Gene3D" id="1.10.10.10">
    <property type="entry name" value="Winged helix-like DNA-binding domain superfamily/Winged helix DNA-binding domain"/>
    <property type="match status" value="1"/>
</dbReference>
<dbReference type="InterPro" id="IPR001845">
    <property type="entry name" value="HTH_ArsR_DNA-bd_dom"/>
</dbReference>
<dbReference type="Pfam" id="PF01022">
    <property type="entry name" value="HTH_5"/>
    <property type="match status" value="1"/>
</dbReference>
<reference evidence="4 5" key="1">
    <citation type="submission" date="2018-01" db="EMBL/GenBank/DDBJ databases">
        <title>Whole genome sequencing of Histamine producing bacteria.</title>
        <authorList>
            <person name="Butler K."/>
        </authorList>
    </citation>
    <scope>NUCLEOTIDE SEQUENCE [LARGE SCALE GENOMIC DNA]</scope>
    <source>
        <strain evidence="4 5">FS-7.2</strain>
    </source>
</reference>
<dbReference type="EMBL" id="PYNF01000007">
    <property type="protein sequence ID" value="PSU99033.1"/>
    <property type="molecule type" value="Genomic_DNA"/>
</dbReference>
<dbReference type="PRINTS" id="PR00778">
    <property type="entry name" value="HTHARSR"/>
</dbReference>
<keyword evidence="1" id="KW-0805">Transcription regulation</keyword>
<dbReference type="AlphaFoldDB" id="A0A0B7JBU3"/>
<dbReference type="GO" id="GO:0003677">
    <property type="term" value="F:DNA binding"/>
    <property type="evidence" value="ECO:0007669"/>
    <property type="project" value="UniProtKB-KW"/>
</dbReference>
<evidence type="ECO:0000313" key="5">
    <source>
        <dbReference type="Proteomes" id="UP000241426"/>
    </source>
</evidence>
<evidence type="ECO:0000256" key="3">
    <source>
        <dbReference type="ARBA" id="ARBA00023163"/>
    </source>
</evidence>
<dbReference type="InterPro" id="IPR011991">
    <property type="entry name" value="ArsR-like_HTH"/>
</dbReference>
<dbReference type="SUPFAM" id="SSF46785">
    <property type="entry name" value="Winged helix' DNA-binding domain"/>
    <property type="match status" value="1"/>
</dbReference>
<dbReference type="Proteomes" id="UP000241426">
    <property type="component" value="Unassembled WGS sequence"/>
</dbReference>
<protein>
    <submittedName>
        <fullName evidence="4">ArsR family transcriptional regulator</fullName>
    </submittedName>
</protein>
<evidence type="ECO:0000313" key="4">
    <source>
        <dbReference type="EMBL" id="PSU99033.1"/>
    </source>
</evidence>
<dbReference type="CDD" id="cd00090">
    <property type="entry name" value="HTH_ARSR"/>
    <property type="match status" value="1"/>
</dbReference>
<comment type="caution">
    <text evidence="4">The sequence shown here is derived from an EMBL/GenBank/DDBJ whole genome shotgun (WGS) entry which is preliminary data.</text>
</comment>
<accession>A0A2T3KIN8</accession>
<dbReference type="GO" id="GO:0003700">
    <property type="term" value="F:DNA-binding transcription factor activity"/>
    <property type="evidence" value="ECO:0007669"/>
    <property type="project" value="InterPro"/>
</dbReference>
<dbReference type="InterPro" id="IPR051081">
    <property type="entry name" value="HTH_MetalResp_TranReg"/>
</dbReference>
<evidence type="ECO:0000256" key="2">
    <source>
        <dbReference type="ARBA" id="ARBA00023125"/>
    </source>
</evidence>
<evidence type="ECO:0000256" key="1">
    <source>
        <dbReference type="ARBA" id="ARBA00023015"/>
    </source>
</evidence>
<organism evidence="4 5">
    <name type="scientific">Photobacterium kishitanii</name>
    <dbReference type="NCBI Taxonomy" id="318456"/>
    <lineage>
        <taxon>Bacteria</taxon>
        <taxon>Pseudomonadati</taxon>
        <taxon>Pseudomonadota</taxon>
        <taxon>Gammaproteobacteria</taxon>
        <taxon>Vibrionales</taxon>
        <taxon>Vibrionaceae</taxon>
        <taxon>Photobacterium</taxon>
    </lineage>
</organism>
<dbReference type="SMART" id="SM00418">
    <property type="entry name" value="HTH_ARSR"/>
    <property type="match status" value="1"/>
</dbReference>
<dbReference type="PANTHER" id="PTHR33154">
    <property type="entry name" value="TRANSCRIPTIONAL REGULATOR, ARSR FAMILY"/>
    <property type="match status" value="1"/>
</dbReference>
<keyword evidence="3" id="KW-0804">Transcription</keyword>
<accession>A0A0B7JBU3</accession>
<sequence>MNNKCSDSSRISFVATDQQFNDEQILAAQAKALSHPARLRILHILHTLDAMDGCLNSDFVSELGLAQSTVSEHLRILKQANFITAEPNPPKVCYRINREALNKFNTKFSDFLS</sequence>
<dbReference type="InterPro" id="IPR036390">
    <property type="entry name" value="WH_DNA-bd_sf"/>
</dbReference>
<dbReference type="PANTHER" id="PTHR33154:SF15">
    <property type="entry name" value="REGULATORY PROTEIN ARSR"/>
    <property type="match status" value="1"/>
</dbReference>